<dbReference type="GO" id="GO:0005886">
    <property type="term" value="C:plasma membrane"/>
    <property type="evidence" value="ECO:0007669"/>
    <property type="project" value="UniProtKB-SubCell"/>
</dbReference>
<dbReference type="EMBL" id="BKAL01000010">
    <property type="protein sequence ID" value="GEP69943.1"/>
    <property type="molecule type" value="Genomic_DNA"/>
</dbReference>
<keyword evidence="6 8" id="KW-0139">CF(1)</keyword>
<comment type="function">
    <text evidence="8">F(1)F(0) ATP synthase produces ATP from ADP in the presence of a proton or sodium gradient. F-type ATPases consist of two structural domains, F(1) containing the extramembraneous catalytic core and F(0) containing the membrane proton channel, linked together by a central stalk and a peripheral stalk. During catalysis, ATP synthesis in the catalytic domain of F(1) is coupled via a rotary mechanism of the central stalk subunits to proton translocation.</text>
</comment>
<evidence type="ECO:0000256" key="1">
    <source>
        <dbReference type="ARBA" id="ARBA00004370"/>
    </source>
</evidence>
<dbReference type="PROSITE" id="PS00389">
    <property type="entry name" value="ATPASE_DELTA"/>
    <property type="match status" value="1"/>
</dbReference>
<dbReference type="GO" id="GO:0045259">
    <property type="term" value="C:proton-transporting ATP synthase complex"/>
    <property type="evidence" value="ECO:0007669"/>
    <property type="project" value="UniProtKB-KW"/>
</dbReference>
<keyword evidence="10" id="KW-1185">Reference proteome</keyword>
<keyword evidence="3 8" id="KW-0375">Hydrogen ion transport</keyword>
<comment type="function">
    <text evidence="8">This protein is part of the stalk that links CF(0) to CF(1). It either transmits conformational changes from CF(0) to CF(1) or is implicated in proton conduction.</text>
</comment>
<dbReference type="NCBIfam" id="NF009967">
    <property type="entry name" value="PRK13430.1"/>
    <property type="match status" value="1"/>
</dbReference>
<evidence type="ECO:0000256" key="3">
    <source>
        <dbReference type="ARBA" id="ARBA00022781"/>
    </source>
</evidence>
<proteinExistence type="inferred from homology"/>
<dbReference type="PRINTS" id="PR00125">
    <property type="entry name" value="ATPASEDELTA"/>
</dbReference>
<dbReference type="PANTHER" id="PTHR11910">
    <property type="entry name" value="ATP SYNTHASE DELTA CHAIN"/>
    <property type="match status" value="1"/>
</dbReference>
<dbReference type="InterPro" id="IPR020781">
    <property type="entry name" value="ATPase_OSCP/d_CS"/>
</dbReference>
<dbReference type="HAMAP" id="MF_01416">
    <property type="entry name" value="ATP_synth_delta_bact"/>
    <property type="match status" value="1"/>
</dbReference>
<dbReference type="Pfam" id="PF00213">
    <property type="entry name" value="OSCP"/>
    <property type="match status" value="1"/>
</dbReference>
<evidence type="ECO:0000256" key="8">
    <source>
        <dbReference type="HAMAP-Rule" id="MF_01416"/>
    </source>
</evidence>
<gene>
    <name evidence="8 9" type="primary">atpH</name>
    <name evidence="9" type="ORF">CSO01_26580</name>
</gene>
<organism evidence="9 10">
    <name type="scientific">Cellulomonas soli</name>
    <dbReference type="NCBI Taxonomy" id="931535"/>
    <lineage>
        <taxon>Bacteria</taxon>
        <taxon>Bacillati</taxon>
        <taxon>Actinomycetota</taxon>
        <taxon>Actinomycetes</taxon>
        <taxon>Micrococcales</taxon>
        <taxon>Cellulomonadaceae</taxon>
        <taxon>Cellulomonas</taxon>
    </lineage>
</organism>
<comment type="caution">
    <text evidence="9">The sequence shown here is derived from an EMBL/GenBank/DDBJ whole genome shotgun (WGS) entry which is preliminary data.</text>
</comment>
<reference evidence="9 10" key="1">
    <citation type="submission" date="2019-07" db="EMBL/GenBank/DDBJ databases">
        <title>Whole genome shotgun sequence of Cellulomonas soli NBRC 109434.</title>
        <authorList>
            <person name="Hosoyama A."/>
            <person name="Uohara A."/>
            <person name="Ohji S."/>
            <person name="Ichikawa N."/>
        </authorList>
    </citation>
    <scope>NUCLEOTIDE SEQUENCE [LARGE SCALE GENOMIC DNA]</scope>
    <source>
        <strain evidence="9 10">NBRC 109434</strain>
    </source>
</reference>
<sequence>MRGTSRASLAGVRERFEPVLTAAGAQSSTLGAQLFALVDALDSSGSLRRVLADPSVEPEAKATVVAQVLAQADPRTVAVAQDLVRQRWSADADLADAVETVGLDAVLASAQHDGLLADVEDELFRLNRALVSQREVRRTLVDTTVPAEARGGLIDAILAGRATPATAQLARRAATAPRGRRYVAALVRLSDLVAERRSRQVATVTSAQPLSVAQRARLGQILEQAYGSAVQVNVIVDPDVLGGLRVQVGAQVVDSTMLSRLADARRRLAS</sequence>
<evidence type="ECO:0000313" key="9">
    <source>
        <dbReference type="EMBL" id="GEP69943.1"/>
    </source>
</evidence>
<keyword evidence="7 8" id="KW-0066">ATP synthesis</keyword>
<dbReference type="AlphaFoldDB" id="A0A512PFH9"/>
<protein>
    <recommendedName>
        <fullName evidence="8">ATP synthase subunit delta</fullName>
    </recommendedName>
    <alternativeName>
        <fullName evidence="8">ATP synthase F(1) sector subunit delta</fullName>
    </alternativeName>
    <alternativeName>
        <fullName evidence="8">F-type ATPase subunit delta</fullName>
        <shortName evidence="8">F-ATPase subunit delta</shortName>
    </alternativeName>
</protein>
<comment type="similarity">
    <text evidence="8">Belongs to the ATPase delta chain family.</text>
</comment>
<dbReference type="Proteomes" id="UP000321798">
    <property type="component" value="Unassembled WGS sequence"/>
</dbReference>
<dbReference type="GO" id="GO:0046933">
    <property type="term" value="F:proton-transporting ATP synthase activity, rotational mechanism"/>
    <property type="evidence" value="ECO:0007669"/>
    <property type="project" value="UniProtKB-UniRule"/>
</dbReference>
<evidence type="ECO:0000256" key="2">
    <source>
        <dbReference type="ARBA" id="ARBA00022448"/>
    </source>
</evidence>
<dbReference type="InterPro" id="IPR000711">
    <property type="entry name" value="ATPase_OSCP/dsu"/>
</dbReference>
<comment type="subcellular location">
    <subcellularLocation>
        <location evidence="8">Cell membrane</location>
        <topology evidence="8">Peripheral membrane protein</topology>
    </subcellularLocation>
    <subcellularLocation>
        <location evidence="1">Membrane</location>
    </subcellularLocation>
</comment>
<evidence type="ECO:0000256" key="5">
    <source>
        <dbReference type="ARBA" id="ARBA00023136"/>
    </source>
</evidence>
<keyword evidence="2 8" id="KW-0813">Transport</keyword>
<evidence type="ECO:0000256" key="7">
    <source>
        <dbReference type="ARBA" id="ARBA00023310"/>
    </source>
</evidence>
<evidence type="ECO:0000256" key="4">
    <source>
        <dbReference type="ARBA" id="ARBA00023065"/>
    </source>
</evidence>
<dbReference type="RefSeq" id="WP_146953745.1">
    <property type="nucleotide sequence ID" value="NZ_BAABBJ010000002.1"/>
</dbReference>
<accession>A0A512PFH9</accession>
<evidence type="ECO:0000256" key="6">
    <source>
        <dbReference type="ARBA" id="ARBA00023196"/>
    </source>
</evidence>
<keyword evidence="8" id="KW-1003">Cell membrane</keyword>
<name>A0A512PFH9_9CELL</name>
<keyword evidence="4 8" id="KW-0406">Ion transport</keyword>
<keyword evidence="5 8" id="KW-0472">Membrane</keyword>
<evidence type="ECO:0000313" key="10">
    <source>
        <dbReference type="Proteomes" id="UP000321798"/>
    </source>
</evidence>
<dbReference type="OrthoDB" id="5242917at2"/>